<accession>A0A2G9CBH4</accession>
<dbReference type="RefSeq" id="WP_099861900.1">
    <property type="nucleotide sequence ID" value="NZ_PEOG01000028.1"/>
</dbReference>
<dbReference type="OrthoDB" id="9801870at2"/>
<evidence type="ECO:0000313" key="1">
    <source>
        <dbReference type="EMBL" id="PIM52974.1"/>
    </source>
</evidence>
<dbReference type="AlphaFoldDB" id="A0A2G9CBH4"/>
<dbReference type="InterPro" id="IPR036287">
    <property type="entry name" value="Rv1873-like_sf"/>
</dbReference>
<dbReference type="Pfam" id="PF08837">
    <property type="entry name" value="DUF1810"/>
    <property type="match status" value="1"/>
</dbReference>
<dbReference type="SUPFAM" id="SSF140736">
    <property type="entry name" value="Rv1873-like"/>
    <property type="match status" value="1"/>
</dbReference>
<protein>
    <submittedName>
        <fullName evidence="1">Calpastatin</fullName>
    </submittedName>
</protein>
<gene>
    <name evidence="1" type="ORF">CS062_12170</name>
</gene>
<evidence type="ECO:0000313" key="2">
    <source>
        <dbReference type="Proteomes" id="UP000231501"/>
    </source>
</evidence>
<dbReference type="Gene3D" id="1.25.40.380">
    <property type="entry name" value="Protein of unknown function DUF1810"/>
    <property type="match status" value="1"/>
</dbReference>
<comment type="caution">
    <text evidence="1">The sequence shown here is derived from an EMBL/GenBank/DDBJ whole genome shotgun (WGS) entry which is preliminary data.</text>
</comment>
<dbReference type="PIRSF" id="PIRSF008546">
    <property type="entry name" value="UCP008546"/>
    <property type="match status" value="1"/>
</dbReference>
<dbReference type="Proteomes" id="UP000231501">
    <property type="component" value="Unassembled WGS sequence"/>
</dbReference>
<keyword evidence="2" id="KW-1185">Reference proteome</keyword>
<reference evidence="1 2" key="1">
    <citation type="submission" date="2017-11" db="EMBL/GenBank/DDBJ databases">
        <title>Draft genome sequence of Mitsuaria sp. HWN-4.</title>
        <authorList>
            <person name="Gundlapally S.R."/>
        </authorList>
    </citation>
    <scope>NUCLEOTIDE SEQUENCE [LARGE SCALE GENOMIC DNA]</scope>
    <source>
        <strain evidence="1 2">HWN-4</strain>
    </source>
</reference>
<dbReference type="EMBL" id="PEOG01000028">
    <property type="protein sequence ID" value="PIM52974.1"/>
    <property type="molecule type" value="Genomic_DNA"/>
</dbReference>
<sequence>MPSPFDLQRFLDAQSRQLADVLDELKRGRKLSHWMWYFFPQLRGLGVSSTAQFYGIESLDEAVAYLNHEVLGPRLRECVALMNTHRNKTAEQILGAVDAMKFRSSLTLFAKASGDEAVFIEALDRYFDGQPDQRTLSLLDRT</sequence>
<name>A0A2G9CBH4_9BURK</name>
<proteinExistence type="predicted"/>
<organism evidence="1 2">
    <name type="scientific">Roseateles chitinivorans</name>
    <dbReference type="NCBI Taxonomy" id="2917965"/>
    <lineage>
        <taxon>Bacteria</taxon>
        <taxon>Pseudomonadati</taxon>
        <taxon>Pseudomonadota</taxon>
        <taxon>Betaproteobacteria</taxon>
        <taxon>Burkholderiales</taxon>
        <taxon>Sphaerotilaceae</taxon>
        <taxon>Roseateles</taxon>
    </lineage>
</organism>
<dbReference type="InterPro" id="IPR014937">
    <property type="entry name" value="DUF1810"/>
</dbReference>